<dbReference type="AlphaFoldDB" id="A0A024FTX4"/>
<dbReference type="EMBL" id="CAIX01000089">
    <property type="protein sequence ID" value="CCI10114.1"/>
    <property type="molecule type" value="Genomic_DNA"/>
</dbReference>
<dbReference type="InParanoid" id="A0A024FTX4"/>
<accession>A0A024FTX4</accession>
<organism evidence="1 2">
    <name type="scientific">Albugo candida</name>
    <dbReference type="NCBI Taxonomy" id="65357"/>
    <lineage>
        <taxon>Eukaryota</taxon>
        <taxon>Sar</taxon>
        <taxon>Stramenopiles</taxon>
        <taxon>Oomycota</taxon>
        <taxon>Peronosporomycetes</taxon>
        <taxon>Albuginales</taxon>
        <taxon>Albuginaceae</taxon>
        <taxon>Albugo</taxon>
    </lineage>
</organism>
<keyword evidence="2" id="KW-1185">Reference proteome</keyword>
<protein>
    <submittedName>
        <fullName evidence="1">Uncharacterized protein</fullName>
    </submittedName>
</protein>
<name>A0A024FTX4_9STRA</name>
<evidence type="ECO:0000313" key="1">
    <source>
        <dbReference type="EMBL" id="CCI10114.1"/>
    </source>
</evidence>
<comment type="caution">
    <text evidence="1">The sequence shown here is derived from an EMBL/GenBank/DDBJ whole genome shotgun (WGS) entry which is preliminary data.</text>
</comment>
<reference evidence="1 2" key="1">
    <citation type="submission" date="2012-05" db="EMBL/GenBank/DDBJ databases">
        <title>Recombination and specialization in a pathogen metapopulation.</title>
        <authorList>
            <person name="Gardiner A."/>
            <person name="Kemen E."/>
            <person name="Schultz-Larsen T."/>
            <person name="MacLean D."/>
            <person name="Van Oosterhout C."/>
            <person name="Jones J.D.G."/>
        </authorList>
    </citation>
    <scope>NUCLEOTIDE SEQUENCE [LARGE SCALE GENOMIC DNA]</scope>
    <source>
        <strain evidence="1 2">Ac Nc2</strain>
    </source>
</reference>
<sequence>MVYRQHTSKQPCAVCFGSNGSICIQYRPIACCRIRPTTSEAQLRLALRFSCHKTLYTLIPFLNRFEHCDLRNEAPSIKLLLPEYSTKTAQLPSTFYLTYVLREDFNIFKRVTFCLIITIFISNHTFQLVMEERHQSKASFISSRPCEISTPRKISYIIVNIDQVLTMREVQPLLIDPLLNDIPI</sequence>
<evidence type="ECO:0000313" key="2">
    <source>
        <dbReference type="Proteomes" id="UP000053237"/>
    </source>
</evidence>
<gene>
    <name evidence="1" type="ORF">BN9_059850</name>
</gene>
<dbReference type="Proteomes" id="UP000053237">
    <property type="component" value="Unassembled WGS sequence"/>
</dbReference>
<proteinExistence type="predicted"/>